<keyword evidence="7" id="KW-0539">Nucleus</keyword>
<evidence type="ECO:0000256" key="6">
    <source>
        <dbReference type="ARBA" id="ARBA00022927"/>
    </source>
</evidence>
<dbReference type="GO" id="GO:0005737">
    <property type="term" value="C:cytoplasm"/>
    <property type="evidence" value="ECO:0007669"/>
    <property type="project" value="UniProtKB-SubCell"/>
</dbReference>
<feature type="domain" description="Exportin-7/Ran-binding protein 17 TPR repeats" evidence="9">
    <location>
        <begin position="179"/>
        <end position="392"/>
    </location>
</feature>
<dbReference type="EMBL" id="QJKJ01005133">
    <property type="protein sequence ID" value="RDX91390.1"/>
    <property type="molecule type" value="Genomic_DNA"/>
</dbReference>
<evidence type="ECO:0000256" key="1">
    <source>
        <dbReference type="ARBA" id="ARBA00004123"/>
    </source>
</evidence>
<keyword evidence="8" id="KW-0812">Transmembrane</keyword>
<keyword evidence="8" id="KW-0472">Membrane</keyword>
<dbReference type="GO" id="GO:0005643">
    <property type="term" value="C:nuclear pore"/>
    <property type="evidence" value="ECO:0007669"/>
    <property type="project" value="TreeGrafter"/>
</dbReference>
<proteinExistence type="inferred from homology"/>
<evidence type="ECO:0000313" key="11">
    <source>
        <dbReference type="Proteomes" id="UP000257109"/>
    </source>
</evidence>
<dbReference type="InterPro" id="IPR044189">
    <property type="entry name" value="XPO4/7-like"/>
</dbReference>
<accession>A0A371GLJ6</accession>
<comment type="subcellular location">
    <subcellularLocation>
        <location evidence="2">Cytoplasm</location>
    </subcellularLocation>
    <subcellularLocation>
        <location evidence="1">Nucleus</location>
    </subcellularLocation>
</comment>
<dbReference type="OrthoDB" id="1421096at2759"/>
<gene>
    <name evidence="10" type="primary">XPO7</name>
    <name evidence="10" type="ORF">CR513_26632</name>
</gene>
<dbReference type="CDD" id="cd09272">
    <property type="entry name" value="RNase_HI_RT_Ty1"/>
    <property type="match status" value="1"/>
</dbReference>
<keyword evidence="11" id="KW-1185">Reference proteome</keyword>
<keyword evidence="8" id="KW-1133">Transmembrane helix</keyword>
<evidence type="ECO:0000259" key="9">
    <source>
        <dbReference type="Pfam" id="PF25795"/>
    </source>
</evidence>
<dbReference type="Proteomes" id="UP000257109">
    <property type="component" value="Unassembled WGS sequence"/>
</dbReference>
<comment type="similarity">
    <text evidence="3">Belongs to the exportin family.</text>
</comment>
<evidence type="ECO:0000256" key="5">
    <source>
        <dbReference type="ARBA" id="ARBA00022490"/>
    </source>
</evidence>
<dbReference type="InterPro" id="IPR057947">
    <property type="entry name" value="TPR_XPO7/RBP17"/>
</dbReference>
<evidence type="ECO:0000256" key="3">
    <source>
        <dbReference type="ARBA" id="ARBA00009466"/>
    </source>
</evidence>
<keyword evidence="5" id="KW-0963">Cytoplasm</keyword>
<evidence type="ECO:0000256" key="7">
    <source>
        <dbReference type="ARBA" id="ARBA00023242"/>
    </source>
</evidence>
<dbReference type="STRING" id="157652.A0A371GLJ6"/>
<dbReference type="GO" id="GO:0006611">
    <property type="term" value="P:protein export from nucleus"/>
    <property type="evidence" value="ECO:0007669"/>
    <property type="project" value="TreeGrafter"/>
</dbReference>
<reference evidence="10" key="1">
    <citation type="submission" date="2018-05" db="EMBL/GenBank/DDBJ databases">
        <title>Draft genome of Mucuna pruriens seed.</title>
        <authorList>
            <person name="Nnadi N.E."/>
            <person name="Vos R."/>
            <person name="Hasami M.H."/>
            <person name="Devisetty U.K."/>
            <person name="Aguiy J.C."/>
        </authorList>
    </citation>
    <scope>NUCLEOTIDE SEQUENCE [LARGE SCALE GENOMIC DNA]</scope>
    <source>
        <strain evidence="10">JCA_2017</strain>
    </source>
</reference>
<keyword evidence="6" id="KW-0653">Protein transport</keyword>
<dbReference type="AlphaFoldDB" id="A0A371GLJ6"/>
<evidence type="ECO:0000313" key="10">
    <source>
        <dbReference type="EMBL" id="RDX91390.1"/>
    </source>
</evidence>
<protein>
    <submittedName>
        <fullName evidence="10">Exportin-7</fullName>
    </submittedName>
</protein>
<dbReference type="PANTHER" id="PTHR12596:SF15">
    <property type="entry name" value="ARMADILLO_BETA-CATENIN-LIKE REPEAT PROTEIN"/>
    <property type="match status" value="1"/>
</dbReference>
<evidence type="ECO:0000256" key="4">
    <source>
        <dbReference type="ARBA" id="ARBA00022448"/>
    </source>
</evidence>
<sequence length="465" mass="53892">MTSATCELIWVKQLIQKLKFVDVKPMKLYCDNQAALHIASNPVFHERTKHIEIDCHFVREKLLAKEISTEFVNSNNQLADIFTKSFKGTTDTSYIPQLLSELVNAEGYSEWIRLVAEFTLKSLHSWKWAGSSVYYLLNLWSRSVTSVRYLKSDKPNLLDEYVPKVIEGFVSSRFDSLQSELSDELGENPLDNVEVLQDQLEFFPFLCRFQYESCSSYLMKIVEPIMKSYMKEANIQIHVDSYELSVTESKLAWFTHIVAAILRTKQISGSSGESHEILDAEISACVLQLINISDSGFHSKRYGDVSKQRLDRAILTFLQHLRRCYIGDQAVFSSKQLYTRLSELLGLHDHLLLLNVIVGKMATNLKYYTKCKEVIDHTLNLFLEMTSGLVWFHLNFLEVISFIIYVITFWLLYILLGKGLWFCRYMSAKLLLKLDTVKHIILNQNFHDHLEKQNTRRKQSSMAEA</sequence>
<feature type="transmembrane region" description="Helical" evidence="8">
    <location>
        <begin position="390"/>
        <end position="416"/>
    </location>
</feature>
<dbReference type="Pfam" id="PF25795">
    <property type="entry name" value="TPR_XPO7"/>
    <property type="match status" value="1"/>
</dbReference>
<name>A0A371GLJ6_MUCPR</name>
<evidence type="ECO:0000256" key="8">
    <source>
        <dbReference type="SAM" id="Phobius"/>
    </source>
</evidence>
<comment type="caution">
    <text evidence="10">The sequence shown here is derived from an EMBL/GenBank/DDBJ whole genome shotgun (WGS) entry which is preliminary data.</text>
</comment>
<dbReference type="GO" id="GO:0005049">
    <property type="term" value="F:nuclear export signal receptor activity"/>
    <property type="evidence" value="ECO:0007669"/>
    <property type="project" value="InterPro"/>
</dbReference>
<evidence type="ECO:0000256" key="2">
    <source>
        <dbReference type="ARBA" id="ARBA00004496"/>
    </source>
</evidence>
<keyword evidence="4" id="KW-0813">Transport</keyword>
<feature type="non-terminal residue" evidence="10">
    <location>
        <position position="1"/>
    </location>
</feature>
<organism evidence="10 11">
    <name type="scientific">Mucuna pruriens</name>
    <name type="common">Velvet bean</name>
    <name type="synonym">Dolichos pruriens</name>
    <dbReference type="NCBI Taxonomy" id="157652"/>
    <lineage>
        <taxon>Eukaryota</taxon>
        <taxon>Viridiplantae</taxon>
        <taxon>Streptophyta</taxon>
        <taxon>Embryophyta</taxon>
        <taxon>Tracheophyta</taxon>
        <taxon>Spermatophyta</taxon>
        <taxon>Magnoliopsida</taxon>
        <taxon>eudicotyledons</taxon>
        <taxon>Gunneridae</taxon>
        <taxon>Pentapetalae</taxon>
        <taxon>rosids</taxon>
        <taxon>fabids</taxon>
        <taxon>Fabales</taxon>
        <taxon>Fabaceae</taxon>
        <taxon>Papilionoideae</taxon>
        <taxon>50 kb inversion clade</taxon>
        <taxon>NPAAA clade</taxon>
        <taxon>indigoferoid/millettioid clade</taxon>
        <taxon>Phaseoleae</taxon>
        <taxon>Mucuna</taxon>
    </lineage>
</organism>
<dbReference type="PANTHER" id="PTHR12596">
    <property type="entry name" value="EXPORTIN 4,7-RELATED"/>
    <property type="match status" value="1"/>
</dbReference>